<feature type="compositionally biased region" description="Low complexity" evidence="2">
    <location>
        <begin position="16"/>
        <end position="26"/>
    </location>
</feature>
<evidence type="ECO:0000256" key="2">
    <source>
        <dbReference type="SAM" id="MobiDB-lite"/>
    </source>
</evidence>
<dbReference type="EMBL" id="OA891891">
    <property type="protein sequence ID" value="CAD7284801.1"/>
    <property type="molecule type" value="Genomic_DNA"/>
</dbReference>
<protein>
    <recommendedName>
        <fullName evidence="3">Laminin G domain-containing protein</fullName>
    </recommendedName>
</protein>
<proteinExistence type="predicted"/>
<dbReference type="InterPro" id="IPR050372">
    <property type="entry name" value="Neurexin-related_CASP"/>
</dbReference>
<dbReference type="PANTHER" id="PTHR15036">
    <property type="entry name" value="PIKACHURIN-LIKE PROTEIN"/>
    <property type="match status" value="1"/>
</dbReference>
<evidence type="ECO:0000256" key="1">
    <source>
        <dbReference type="PROSITE-ProRule" id="PRU00122"/>
    </source>
</evidence>
<dbReference type="SMART" id="SM00282">
    <property type="entry name" value="LamG"/>
    <property type="match status" value="1"/>
</dbReference>
<dbReference type="AlphaFoldDB" id="A0A7R9C266"/>
<keyword evidence="5" id="KW-1185">Reference proteome</keyword>
<dbReference type="Gene3D" id="2.60.120.200">
    <property type="match status" value="2"/>
</dbReference>
<dbReference type="InterPro" id="IPR013320">
    <property type="entry name" value="ConA-like_dom_sf"/>
</dbReference>
<dbReference type="Pfam" id="PF02210">
    <property type="entry name" value="Laminin_G_2"/>
    <property type="match status" value="1"/>
</dbReference>
<feature type="non-terminal residue" evidence="4">
    <location>
        <position position="1"/>
    </location>
</feature>
<feature type="region of interest" description="Disordered" evidence="2">
    <location>
        <begin position="1"/>
        <end position="86"/>
    </location>
</feature>
<keyword evidence="1" id="KW-1015">Disulfide bond</keyword>
<dbReference type="CDD" id="cd00110">
    <property type="entry name" value="LamG"/>
    <property type="match status" value="1"/>
</dbReference>
<feature type="disulfide bond" evidence="1">
    <location>
        <begin position="293"/>
        <end position="320"/>
    </location>
</feature>
<dbReference type="OrthoDB" id="10011303at2759"/>
<dbReference type="PANTHER" id="PTHR15036:SF67">
    <property type="entry name" value="LAMININ SUBUNIT ALPHA-LIKE PROTEIN"/>
    <property type="match status" value="1"/>
</dbReference>
<dbReference type="InterPro" id="IPR001791">
    <property type="entry name" value="Laminin_G"/>
</dbReference>
<feature type="domain" description="Laminin G" evidence="3">
    <location>
        <begin position="141"/>
        <end position="320"/>
    </location>
</feature>
<evidence type="ECO:0000313" key="4">
    <source>
        <dbReference type="EMBL" id="CAD7284801.1"/>
    </source>
</evidence>
<accession>A0A7R9C266</accession>
<feature type="compositionally biased region" description="Acidic residues" evidence="2">
    <location>
        <begin position="41"/>
        <end position="50"/>
    </location>
</feature>
<dbReference type="Proteomes" id="UP000678499">
    <property type="component" value="Unassembled WGS sequence"/>
</dbReference>
<organism evidence="4">
    <name type="scientific">Notodromas monacha</name>
    <dbReference type="NCBI Taxonomy" id="399045"/>
    <lineage>
        <taxon>Eukaryota</taxon>
        <taxon>Metazoa</taxon>
        <taxon>Ecdysozoa</taxon>
        <taxon>Arthropoda</taxon>
        <taxon>Crustacea</taxon>
        <taxon>Oligostraca</taxon>
        <taxon>Ostracoda</taxon>
        <taxon>Podocopa</taxon>
        <taxon>Podocopida</taxon>
        <taxon>Cypridocopina</taxon>
        <taxon>Cypridoidea</taxon>
        <taxon>Cyprididae</taxon>
        <taxon>Notodromas</taxon>
    </lineage>
</organism>
<dbReference type="PROSITE" id="PS50025">
    <property type="entry name" value="LAM_G_DOMAIN"/>
    <property type="match status" value="1"/>
</dbReference>
<evidence type="ECO:0000313" key="5">
    <source>
        <dbReference type="Proteomes" id="UP000678499"/>
    </source>
</evidence>
<dbReference type="EMBL" id="CAJPEX010009854">
    <property type="protein sequence ID" value="CAG0924953.1"/>
    <property type="molecule type" value="Genomic_DNA"/>
</dbReference>
<dbReference type="SUPFAM" id="SSF49899">
    <property type="entry name" value="Concanavalin A-like lectins/glucanases"/>
    <property type="match status" value="2"/>
</dbReference>
<sequence>PTFPARFNVSVSKPVTPAATTTTTSRPETRRTSTPRRVIETPEEDYEYSTEEIPVVPSSRPRLPPPDLSKQCALPQQPAADPDVNSDSGFRFGNSKDSRMEFQTVGDLKRNTRFSVSFKTYAQEGVIFYVSDKSHTDKIALFLKNGSNCIYLSITNGEPKFVVGKKMKLQMDIKPRTNDGILMAVHGSSGKDYMVLQLIDGALHFIVDNGAGSFNCSLKLDDSVSLCDGNWHNILVVKILNLATLAIDGVSGQAGVGKPGVFVTNTEDPLYVGGHPNPVGLPGFLTTDQYVGCIRKLSVNSVSINLSDGQSDGKVFLNSCPTI</sequence>
<evidence type="ECO:0000259" key="3">
    <source>
        <dbReference type="PROSITE" id="PS50025"/>
    </source>
</evidence>
<name>A0A7R9C266_9CRUS</name>
<reference evidence="4" key="1">
    <citation type="submission" date="2020-11" db="EMBL/GenBank/DDBJ databases">
        <authorList>
            <person name="Tran Van P."/>
        </authorList>
    </citation>
    <scope>NUCLEOTIDE SEQUENCE</scope>
</reference>
<gene>
    <name evidence="4" type="ORF">NMOB1V02_LOCUS12405</name>
</gene>